<dbReference type="InterPro" id="IPR002110">
    <property type="entry name" value="Ankyrin_rpt"/>
</dbReference>
<keyword evidence="2 3" id="KW-0040">ANK repeat</keyword>
<name>A0AAV7HWI6_COTGL</name>
<dbReference type="InterPro" id="IPR051070">
    <property type="entry name" value="NF-kappa-B_inhibitor"/>
</dbReference>
<dbReference type="InterPro" id="IPR043502">
    <property type="entry name" value="DNA/RNA_pol_sf"/>
</dbReference>
<dbReference type="EMBL" id="JAHXZJ010002610">
    <property type="protein sequence ID" value="KAH0537955.1"/>
    <property type="molecule type" value="Genomic_DNA"/>
</dbReference>
<dbReference type="PANTHER" id="PTHR46680:SF2">
    <property type="entry name" value="NF-KAPPA-B INHIBITOR ZETA"/>
    <property type="match status" value="1"/>
</dbReference>
<dbReference type="PROSITE" id="PS50088">
    <property type="entry name" value="ANK_REPEAT"/>
    <property type="match status" value="1"/>
</dbReference>
<dbReference type="GO" id="GO:0005829">
    <property type="term" value="C:cytosol"/>
    <property type="evidence" value="ECO:0007669"/>
    <property type="project" value="TreeGrafter"/>
</dbReference>
<dbReference type="Pfam" id="PF12796">
    <property type="entry name" value="Ank_2"/>
    <property type="match status" value="1"/>
</dbReference>
<reference evidence="4 5" key="1">
    <citation type="journal article" date="2021" name="J. Hered.">
        <title>A chromosome-level genome assembly of the parasitoid wasp, Cotesia glomerata (Hymenoptera: Braconidae).</title>
        <authorList>
            <person name="Pinto B.J."/>
            <person name="Weis J.J."/>
            <person name="Gamble T."/>
            <person name="Ode P.J."/>
            <person name="Paul R."/>
            <person name="Zaspel J.M."/>
        </authorList>
    </citation>
    <scope>NUCLEOTIDE SEQUENCE [LARGE SCALE GENOMIC DNA]</scope>
    <source>
        <strain evidence="4">CgM1</strain>
    </source>
</reference>
<dbReference type="InterPro" id="IPR036770">
    <property type="entry name" value="Ankyrin_rpt-contain_sf"/>
</dbReference>
<dbReference type="GO" id="GO:0051059">
    <property type="term" value="F:NF-kappaB binding"/>
    <property type="evidence" value="ECO:0007669"/>
    <property type="project" value="TreeGrafter"/>
</dbReference>
<dbReference type="SUPFAM" id="SSF56672">
    <property type="entry name" value="DNA/RNA polymerases"/>
    <property type="match status" value="1"/>
</dbReference>
<evidence type="ECO:0000313" key="5">
    <source>
        <dbReference type="Proteomes" id="UP000826195"/>
    </source>
</evidence>
<evidence type="ECO:0000256" key="3">
    <source>
        <dbReference type="PROSITE-ProRule" id="PRU00023"/>
    </source>
</evidence>
<organism evidence="4 5">
    <name type="scientific">Cotesia glomerata</name>
    <name type="common">Lepidopteran parasitic wasp</name>
    <name type="synonym">Apanteles glomeratus</name>
    <dbReference type="NCBI Taxonomy" id="32391"/>
    <lineage>
        <taxon>Eukaryota</taxon>
        <taxon>Metazoa</taxon>
        <taxon>Ecdysozoa</taxon>
        <taxon>Arthropoda</taxon>
        <taxon>Hexapoda</taxon>
        <taxon>Insecta</taxon>
        <taxon>Pterygota</taxon>
        <taxon>Neoptera</taxon>
        <taxon>Endopterygota</taxon>
        <taxon>Hymenoptera</taxon>
        <taxon>Apocrita</taxon>
        <taxon>Ichneumonoidea</taxon>
        <taxon>Braconidae</taxon>
        <taxon>Microgastrinae</taxon>
        <taxon>Cotesia</taxon>
    </lineage>
</organism>
<sequence>MRSQAANKIDRCRSREDIVHRREREHARIRLATYGEELQVEESIKKPNKETIGKETLMRRGRGISYVIAQFKTKDDSRYGEDHTTLEEPDSCMTVTTAAITPVIATIEDHMVIITTSIMIKPVEDIKVTTGDKKEAKITRTEEVRDSNNLQIAEEMDQWAHCINSNHGNRINDHPEISSNNIDSQYQTATKTATTSETVAATTATETASVELLTDLVKKDISFVWKGAQKNSSKTLKGELCEGFTLQYPDFRTPFIVTTDADMDEDIRQITNIVQDYGLGYVPEWNHGYTLLGKALAKWRKTSASELIRLGAKIDEADQKNSTVPLCRALGREMIDFGSRRVRVTSRRMLYHMIRQGVDLSAKNREGQAAIYLAAKQGIWDLFNVLLEKGSTINLEDDNGRTALFYAVEGRQEGKVDKLLRMGAGVITLITKD</sequence>
<proteinExistence type="predicted"/>
<protein>
    <submittedName>
        <fullName evidence="4">Uncharacterized protein</fullName>
    </submittedName>
</protein>
<keyword evidence="1" id="KW-0677">Repeat</keyword>
<dbReference type="SMART" id="SM00248">
    <property type="entry name" value="ANK"/>
    <property type="match status" value="3"/>
</dbReference>
<dbReference type="GO" id="GO:0071356">
    <property type="term" value="P:cellular response to tumor necrosis factor"/>
    <property type="evidence" value="ECO:0007669"/>
    <property type="project" value="TreeGrafter"/>
</dbReference>
<dbReference type="GO" id="GO:0071897">
    <property type="term" value="P:DNA biosynthetic process"/>
    <property type="evidence" value="ECO:0007669"/>
    <property type="project" value="UniProtKB-ARBA"/>
</dbReference>
<comment type="caution">
    <text evidence="4">The sequence shown here is derived from an EMBL/GenBank/DDBJ whole genome shotgun (WGS) entry which is preliminary data.</text>
</comment>
<keyword evidence="5" id="KW-1185">Reference proteome</keyword>
<dbReference type="Gene3D" id="1.25.40.20">
    <property type="entry name" value="Ankyrin repeat-containing domain"/>
    <property type="match status" value="1"/>
</dbReference>
<dbReference type="SUPFAM" id="SSF48403">
    <property type="entry name" value="Ankyrin repeat"/>
    <property type="match status" value="1"/>
</dbReference>
<evidence type="ECO:0000256" key="1">
    <source>
        <dbReference type="ARBA" id="ARBA00022737"/>
    </source>
</evidence>
<feature type="repeat" description="ANK" evidence="3">
    <location>
        <begin position="366"/>
        <end position="398"/>
    </location>
</feature>
<evidence type="ECO:0000313" key="4">
    <source>
        <dbReference type="EMBL" id="KAH0537955.1"/>
    </source>
</evidence>
<gene>
    <name evidence="4" type="ORF">KQX54_001568</name>
</gene>
<dbReference type="PROSITE" id="PS50297">
    <property type="entry name" value="ANK_REP_REGION"/>
    <property type="match status" value="1"/>
</dbReference>
<dbReference type="PANTHER" id="PTHR46680">
    <property type="entry name" value="NF-KAPPA-B INHIBITOR ALPHA"/>
    <property type="match status" value="1"/>
</dbReference>
<dbReference type="Proteomes" id="UP000826195">
    <property type="component" value="Unassembled WGS sequence"/>
</dbReference>
<evidence type="ECO:0000256" key="2">
    <source>
        <dbReference type="ARBA" id="ARBA00023043"/>
    </source>
</evidence>
<accession>A0AAV7HWI6</accession>
<dbReference type="AlphaFoldDB" id="A0AAV7HWI6"/>